<protein>
    <recommendedName>
        <fullName evidence="3">Beta-lactamase-related domain-containing protein</fullName>
    </recommendedName>
</protein>
<dbReference type="Pfam" id="PF00144">
    <property type="entry name" value="Beta-lactamase"/>
    <property type="match status" value="1"/>
</dbReference>
<evidence type="ECO:0000256" key="1">
    <source>
        <dbReference type="ARBA" id="ARBA00009009"/>
    </source>
</evidence>
<dbReference type="STRING" id="1531966.A0A0A1SUK0"/>
<dbReference type="PANTHER" id="PTHR43283">
    <property type="entry name" value="BETA-LACTAMASE-RELATED"/>
    <property type="match status" value="1"/>
</dbReference>
<dbReference type="SUPFAM" id="SSF56601">
    <property type="entry name" value="beta-lactamase/transpeptidase-like"/>
    <property type="match status" value="1"/>
</dbReference>
<gene>
    <name evidence="4" type="ORF">VHEMI02010</name>
</gene>
<reference evidence="4 5" key="1">
    <citation type="journal article" date="2015" name="Genome Announc.">
        <title>Draft Genome Sequence and Gene Annotation of the Entomopathogenic Fungus Verticillium hemipterigenum.</title>
        <authorList>
            <person name="Horn F."/>
            <person name="Habel A."/>
            <person name="Scharf D.H."/>
            <person name="Dworschak J."/>
            <person name="Brakhage A.A."/>
            <person name="Guthke R."/>
            <person name="Hertweck C."/>
            <person name="Linde J."/>
        </authorList>
    </citation>
    <scope>NUCLEOTIDE SEQUENCE [LARGE SCALE GENOMIC DNA]</scope>
</reference>
<keyword evidence="2" id="KW-0378">Hydrolase</keyword>
<keyword evidence="5" id="KW-1185">Reference proteome</keyword>
<dbReference type="Gene3D" id="3.40.710.10">
    <property type="entry name" value="DD-peptidase/beta-lactamase superfamily"/>
    <property type="match status" value="1"/>
</dbReference>
<dbReference type="InterPro" id="IPR050789">
    <property type="entry name" value="Diverse_Enzym_Activities"/>
</dbReference>
<accession>A0A0A1SUK0</accession>
<dbReference type="EMBL" id="CDHN01000001">
    <property type="protein sequence ID" value="CEJ81911.1"/>
    <property type="molecule type" value="Genomic_DNA"/>
</dbReference>
<sequence length="401" mass="44522">MEKLDRILASYTAQGDETVGKVLGAAFVVTDRNGTIYSGASGRLDGPQSSPAFADNSYSWVASLTKLLTSISAMQLVERGLITLDEDLRPKIPYFQTVQILTGFDDNDKPLMKSNTKPITLRHLLTHTSGFSYEFSDPKLLKWSRQQGNKVSRVHWSVKEVSTPLRHEPGELFTYGVSTDWAGLVIEHVTGQRLGDYMQANIFGPLGMKDSGFRRMRKPHVEDRTVVNSLRHPKTGKLVESGWILPDQHHEVDSGGGGLFTTAADYACVLRGFLDNKLLKSETSQEMVRPQLGDAQRQWLERVAFHPTVKNTFVAEFDSPVPLNHGLGGVLNTENVPGKRRAMSMAWSGIHCSRWWIDPTTGIGAVLILNIRPHGDQVVARLYQDLEAAVYSQLLPAKGKL</sequence>
<evidence type="ECO:0000313" key="5">
    <source>
        <dbReference type="Proteomes" id="UP000039046"/>
    </source>
</evidence>
<dbReference type="InterPro" id="IPR001466">
    <property type="entry name" value="Beta-lactam-related"/>
</dbReference>
<dbReference type="GO" id="GO:0016787">
    <property type="term" value="F:hydrolase activity"/>
    <property type="evidence" value="ECO:0007669"/>
    <property type="project" value="UniProtKB-KW"/>
</dbReference>
<dbReference type="PANTHER" id="PTHR43283:SF17">
    <property type="entry name" value="(LOVD), PUTATIVE (AFU_ORTHOLOGUE AFUA_5G00920)-RELATED"/>
    <property type="match status" value="1"/>
</dbReference>
<dbReference type="Proteomes" id="UP000039046">
    <property type="component" value="Unassembled WGS sequence"/>
</dbReference>
<dbReference type="OrthoDB" id="428260at2759"/>
<dbReference type="HOGENOM" id="CLU_020027_11_1_1"/>
<evidence type="ECO:0000256" key="2">
    <source>
        <dbReference type="ARBA" id="ARBA00022801"/>
    </source>
</evidence>
<name>A0A0A1SUK0_9HYPO</name>
<feature type="domain" description="Beta-lactamase-related" evidence="3">
    <location>
        <begin position="20"/>
        <end position="387"/>
    </location>
</feature>
<evidence type="ECO:0000259" key="3">
    <source>
        <dbReference type="Pfam" id="PF00144"/>
    </source>
</evidence>
<dbReference type="InterPro" id="IPR012338">
    <property type="entry name" value="Beta-lactam/transpept-like"/>
</dbReference>
<proteinExistence type="inferred from homology"/>
<organism evidence="4 5">
    <name type="scientific">[Torrubiella] hemipterigena</name>
    <dbReference type="NCBI Taxonomy" id="1531966"/>
    <lineage>
        <taxon>Eukaryota</taxon>
        <taxon>Fungi</taxon>
        <taxon>Dikarya</taxon>
        <taxon>Ascomycota</taxon>
        <taxon>Pezizomycotina</taxon>
        <taxon>Sordariomycetes</taxon>
        <taxon>Hypocreomycetidae</taxon>
        <taxon>Hypocreales</taxon>
        <taxon>Clavicipitaceae</taxon>
        <taxon>Clavicipitaceae incertae sedis</taxon>
        <taxon>'Torrubiella' clade</taxon>
    </lineage>
</organism>
<evidence type="ECO:0000313" key="4">
    <source>
        <dbReference type="EMBL" id="CEJ81911.1"/>
    </source>
</evidence>
<dbReference type="AlphaFoldDB" id="A0A0A1SUK0"/>
<comment type="similarity">
    <text evidence="1">Belongs to the class-A beta-lactamase family.</text>
</comment>